<organism evidence="1 2">
    <name type="scientific">Streptomyces marianii</name>
    <dbReference type="NCBI Taxonomy" id="1817406"/>
    <lineage>
        <taxon>Bacteria</taxon>
        <taxon>Bacillati</taxon>
        <taxon>Actinomycetota</taxon>
        <taxon>Actinomycetes</taxon>
        <taxon>Kitasatosporales</taxon>
        <taxon>Streptomycetaceae</taxon>
        <taxon>Streptomyces</taxon>
    </lineage>
</organism>
<proteinExistence type="predicted"/>
<dbReference type="InterPro" id="IPR021146">
    <property type="entry name" value="Phage_gp6-like_head-tail"/>
</dbReference>
<dbReference type="RefSeq" id="WP_138055083.1">
    <property type="nucleotide sequence ID" value="NZ_VAWE01000001.1"/>
</dbReference>
<accession>A0A5R9E9N4</accession>
<dbReference type="Proteomes" id="UP000305921">
    <property type="component" value="Unassembled WGS sequence"/>
</dbReference>
<dbReference type="OrthoDB" id="3387386at2"/>
<gene>
    <name evidence="1" type="ORF">FEF34_24640</name>
</gene>
<evidence type="ECO:0000313" key="1">
    <source>
        <dbReference type="EMBL" id="TLQ45755.1"/>
    </source>
</evidence>
<dbReference type="Pfam" id="PF05135">
    <property type="entry name" value="Phage_connect_1"/>
    <property type="match status" value="1"/>
</dbReference>
<dbReference type="CDD" id="cd08054">
    <property type="entry name" value="gp6"/>
    <property type="match status" value="1"/>
</dbReference>
<keyword evidence="2" id="KW-1185">Reference proteome</keyword>
<dbReference type="AlphaFoldDB" id="A0A5R9E9N4"/>
<reference evidence="1 2" key="1">
    <citation type="submission" date="2019-05" db="EMBL/GenBank/DDBJ databases">
        <title>Streptomyces marianii sp. nov., a novel marine actinomycete from southern coast of India.</title>
        <authorList>
            <person name="Iniyan A.M."/>
            <person name="Wink J."/>
            <person name="Ramprasad E."/>
            <person name="Ramana C.V."/>
            <person name="Bunk B."/>
            <person name="Sproer C."/>
            <person name="Joseph F.-J.R.S."/>
            <person name="Vincent S.G.P."/>
        </authorList>
    </citation>
    <scope>NUCLEOTIDE SEQUENCE [LARGE SCALE GENOMIC DNA]</scope>
    <source>
        <strain evidence="1 2">ICN19</strain>
    </source>
</reference>
<comment type="caution">
    <text evidence="1">The sequence shown here is derived from an EMBL/GenBank/DDBJ whole genome shotgun (WGS) entry which is preliminary data.</text>
</comment>
<sequence length="200" mass="22019">MSEPQNYATLADLKARLKIADEVRDELLEQALTSASRSIDKLTGRRFWLDAAAEPRTISPLRRTVVDEDGSHLLIKDLGSLDDLVVEVGRGSAWSDVTEWVEPEPTEALDEQQPVTSLLLVSGAWPRGGGMRVRVTGKWGWPEVPDVVTEATLLQANRLFKRKDSPEGVLGSAEWGVIRVSRVDPDVHSLVQHLVLPGIA</sequence>
<dbReference type="Gene3D" id="1.10.3230.30">
    <property type="entry name" value="Phage gp6-like head-tail connector protein"/>
    <property type="match status" value="1"/>
</dbReference>
<evidence type="ECO:0000313" key="2">
    <source>
        <dbReference type="Proteomes" id="UP000305921"/>
    </source>
</evidence>
<dbReference type="EMBL" id="VAWE01000001">
    <property type="protein sequence ID" value="TLQ45755.1"/>
    <property type="molecule type" value="Genomic_DNA"/>
</dbReference>
<protein>
    <submittedName>
        <fullName evidence="1">Phage gp6-like head-tail connector protein</fullName>
    </submittedName>
</protein>
<name>A0A5R9E9N4_9ACTN</name>